<comment type="caution">
    <text evidence="2">The sequence shown here is derived from an EMBL/GenBank/DDBJ whole genome shotgun (WGS) entry which is preliminary data.</text>
</comment>
<evidence type="ECO:0008006" key="4">
    <source>
        <dbReference type="Google" id="ProtNLM"/>
    </source>
</evidence>
<name>A0A1R2BEE5_9CILI</name>
<proteinExistence type="predicted"/>
<dbReference type="EMBL" id="MPUH01000709">
    <property type="protein sequence ID" value="OMJ75113.1"/>
    <property type="molecule type" value="Genomic_DNA"/>
</dbReference>
<organism evidence="2 3">
    <name type="scientific">Stentor coeruleus</name>
    <dbReference type="NCBI Taxonomy" id="5963"/>
    <lineage>
        <taxon>Eukaryota</taxon>
        <taxon>Sar</taxon>
        <taxon>Alveolata</taxon>
        <taxon>Ciliophora</taxon>
        <taxon>Postciliodesmatophora</taxon>
        <taxon>Heterotrichea</taxon>
        <taxon>Heterotrichida</taxon>
        <taxon>Stentoridae</taxon>
        <taxon>Stentor</taxon>
    </lineage>
</organism>
<reference evidence="2 3" key="1">
    <citation type="submission" date="2016-11" db="EMBL/GenBank/DDBJ databases">
        <title>The macronuclear genome of Stentor coeruleus: a giant cell with tiny introns.</title>
        <authorList>
            <person name="Slabodnick M."/>
            <person name="Ruby J.G."/>
            <person name="Reiff S.B."/>
            <person name="Swart E.C."/>
            <person name="Gosai S."/>
            <person name="Prabakaran S."/>
            <person name="Witkowska E."/>
            <person name="Larue G.E."/>
            <person name="Fisher S."/>
            <person name="Freeman R.M."/>
            <person name="Gunawardena J."/>
            <person name="Chu W."/>
            <person name="Stover N.A."/>
            <person name="Gregory B.D."/>
            <person name="Nowacki M."/>
            <person name="Derisi J."/>
            <person name="Roy S.W."/>
            <person name="Marshall W.F."/>
            <person name="Sood P."/>
        </authorList>
    </citation>
    <scope>NUCLEOTIDE SEQUENCE [LARGE SCALE GENOMIC DNA]</scope>
    <source>
        <strain evidence="2">WM001</strain>
    </source>
</reference>
<dbReference type="Proteomes" id="UP000187209">
    <property type="component" value="Unassembled WGS sequence"/>
</dbReference>
<keyword evidence="3" id="KW-1185">Reference proteome</keyword>
<protein>
    <recommendedName>
        <fullName evidence="4">FZ domain-containing protein</fullName>
    </recommendedName>
</protein>
<evidence type="ECO:0000256" key="1">
    <source>
        <dbReference type="SAM" id="SignalP"/>
    </source>
</evidence>
<feature type="chain" id="PRO_5012209952" description="FZ domain-containing protein" evidence="1">
    <location>
        <begin position="22"/>
        <end position="164"/>
    </location>
</feature>
<feature type="signal peptide" evidence="1">
    <location>
        <begin position="1"/>
        <end position="21"/>
    </location>
</feature>
<dbReference type="AlphaFoldDB" id="A0A1R2BEE5"/>
<sequence>MLVLFLPILVLSCDYSQKYWCDLFNSESSCYINILCYTHGDPINITPSLLSSYKSSLSNYLNTSDCSYSGFSSCPYTEWYDYSECVDDSDCEQLLNPSFLISLPEEVWIAARPKALEYQDAPQDDYANYRQFELCLLSCEDVCHASLEDEDRECVENCILTFCV</sequence>
<evidence type="ECO:0000313" key="3">
    <source>
        <dbReference type="Proteomes" id="UP000187209"/>
    </source>
</evidence>
<keyword evidence="1" id="KW-0732">Signal</keyword>
<accession>A0A1R2BEE5</accession>
<gene>
    <name evidence="2" type="ORF">SteCoe_25810</name>
</gene>
<evidence type="ECO:0000313" key="2">
    <source>
        <dbReference type="EMBL" id="OMJ75113.1"/>
    </source>
</evidence>